<proteinExistence type="predicted"/>
<dbReference type="InterPro" id="IPR036097">
    <property type="entry name" value="HisK_dim/P_sf"/>
</dbReference>
<dbReference type="Pfam" id="PF02518">
    <property type="entry name" value="HATPase_c"/>
    <property type="match status" value="1"/>
</dbReference>
<feature type="domain" description="Histidine kinase" evidence="10">
    <location>
        <begin position="275"/>
        <end position="493"/>
    </location>
</feature>
<evidence type="ECO:0000259" key="10">
    <source>
        <dbReference type="PROSITE" id="PS50109"/>
    </source>
</evidence>
<keyword evidence="14" id="KW-1185">Reference proteome</keyword>
<dbReference type="InterPro" id="IPR000014">
    <property type="entry name" value="PAS"/>
</dbReference>
<dbReference type="InterPro" id="IPR001789">
    <property type="entry name" value="Sig_transdc_resp-reg_receiver"/>
</dbReference>
<sequence>MSVEIKENNILIVDDEKGIRVATQLLLEDEGYNVISADCGEKGIEIGASKEFDIAIIDLKMPDVEGIEVLSNIKSNFPNTICFITTAFASYDTAIEATRKGAFGYIPKPFTPEELIYNIEQGLKQRNLLLEAERLRKEKEEKLLEIANEKSRLSTIIKTINDGVLVINLNGQLSYFNYAALRYLNISDFKIGDKILDKMPEQIINLYQKITSAEKFLIKTFTTQIDILPNNELCIEAALTPIANPDGSLAGVVIILSNITQFKKIELIKSQFVSMVAHELKTPLSAVQGFLNIILDDSLKLNEEKKKEYLQRSLIRLKSLCDLVNDLLDISRMEIKSKQREIVDVIINDVIDSTVNFLEIELKKKKISVDKNIQESLPPIKADYNEISRIFINLLSNAIKYNKDEGAIYITSHQENNFIIIKIRDTGIGIKPEEKEKLFNEFYRAKNEKTRNISGTGLGLSIVKKIVESYFGKIEVDSVYGYGTTITIKLPIN</sequence>
<dbReference type="FunFam" id="1.10.287.130:FF:000001">
    <property type="entry name" value="Two-component sensor histidine kinase"/>
    <property type="match status" value="1"/>
</dbReference>
<dbReference type="Gene3D" id="1.10.287.130">
    <property type="match status" value="1"/>
</dbReference>
<evidence type="ECO:0000259" key="12">
    <source>
        <dbReference type="PROSITE" id="PS50112"/>
    </source>
</evidence>
<dbReference type="EC" id="2.7.13.3" evidence="2"/>
<dbReference type="PROSITE" id="PS50110">
    <property type="entry name" value="RESPONSE_REGULATORY"/>
    <property type="match status" value="1"/>
</dbReference>
<keyword evidence="13" id="KW-0067">ATP-binding</keyword>
<dbReference type="CDD" id="cd00082">
    <property type="entry name" value="HisKA"/>
    <property type="match status" value="1"/>
</dbReference>
<dbReference type="GO" id="GO:0005524">
    <property type="term" value="F:ATP binding"/>
    <property type="evidence" value="ECO:0007669"/>
    <property type="project" value="UniProtKB-KW"/>
</dbReference>
<evidence type="ECO:0000256" key="4">
    <source>
        <dbReference type="ARBA" id="ARBA00022679"/>
    </source>
</evidence>
<evidence type="ECO:0000256" key="2">
    <source>
        <dbReference type="ARBA" id="ARBA00012438"/>
    </source>
</evidence>
<dbReference type="SMART" id="SM00387">
    <property type="entry name" value="HATPase_c"/>
    <property type="match status" value="1"/>
</dbReference>
<feature type="coiled-coil region" evidence="9">
    <location>
        <begin position="125"/>
        <end position="152"/>
    </location>
</feature>
<dbReference type="PANTHER" id="PTHR43547:SF2">
    <property type="entry name" value="HYBRID SIGNAL TRANSDUCTION HISTIDINE KINASE C"/>
    <property type="match status" value="1"/>
</dbReference>
<evidence type="ECO:0000256" key="5">
    <source>
        <dbReference type="ARBA" id="ARBA00022777"/>
    </source>
</evidence>
<evidence type="ECO:0000256" key="8">
    <source>
        <dbReference type="PROSITE-ProRule" id="PRU00169"/>
    </source>
</evidence>
<dbReference type="Gene3D" id="3.30.565.10">
    <property type="entry name" value="Histidine kinase-like ATPase, C-terminal domain"/>
    <property type="match status" value="1"/>
</dbReference>
<dbReference type="Pfam" id="PF00512">
    <property type="entry name" value="HisKA"/>
    <property type="match status" value="1"/>
</dbReference>
<feature type="domain" description="Response regulatory" evidence="11">
    <location>
        <begin position="9"/>
        <end position="123"/>
    </location>
</feature>
<keyword evidence="9" id="KW-0175">Coiled coil</keyword>
<dbReference type="InterPro" id="IPR003594">
    <property type="entry name" value="HATPase_dom"/>
</dbReference>
<dbReference type="SUPFAM" id="SSF47384">
    <property type="entry name" value="Homodimeric domain of signal transducing histidine kinase"/>
    <property type="match status" value="1"/>
</dbReference>
<evidence type="ECO:0000256" key="1">
    <source>
        <dbReference type="ARBA" id="ARBA00000085"/>
    </source>
</evidence>
<dbReference type="PROSITE" id="PS50109">
    <property type="entry name" value="HIS_KIN"/>
    <property type="match status" value="1"/>
</dbReference>
<dbReference type="InterPro" id="IPR004358">
    <property type="entry name" value="Sig_transdc_His_kin-like_C"/>
</dbReference>
<dbReference type="PRINTS" id="PR00344">
    <property type="entry name" value="BCTRLSENSOR"/>
</dbReference>
<reference evidence="13" key="1">
    <citation type="submission" date="2023-03" db="EMBL/GenBank/DDBJ databases">
        <title>Stygiobacter electus gen. nov., sp. nov., facultatively anaerobic thermotolerant bacterium of the class Ignavibacteria from a well of Yessentuki mineral water deposit.</title>
        <authorList>
            <person name="Podosokorskaya O.A."/>
            <person name="Elcheninov A.G."/>
            <person name="Petrova N.F."/>
            <person name="Zavarzina D.G."/>
            <person name="Kublanov I.V."/>
            <person name="Merkel A.Y."/>
        </authorList>
    </citation>
    <scope>NUCLEOTIDE SEQUENCE</scope>
    <source>
        <strain evidence="13">09-Me</strain>
    </source>
</reference>
<dbReference type="PANTHER" id="PTHR43547">
    <property type="entry name" value="TWO-COMPONENT HISTIDINE KINASE"/>
    <property type="match status" value="1"/>
</dbReference>
<dbReference type="InterPro" id="IPR036890">
    <property type="entry name" value="HATPase_C_sf"/>
</dbReference>
<dbReference type="SUPFAM" id="SSF55874">
    <property type="entry name" value="ATPase domain of HSP90 chaperone/DNA topoisomerase II/histidine kinase"/>
    <property type="match status" value="1"/>
</dbReference>
<dbReference type="InterPro" id="IPR035965">
    <property type="entry name" value="PAS-like_dom_sf"/>
</dbReference>
<feature type="domain" description="PAS" evidence="12">
    <location>
        <begin position="149"/>
        <end position="187"/>
    </location>
</feature>
<evidence type="ECO:0000256" key="9">
    <source>
        <dbReference type="SAM" id="Coils"/>
    </source>
</evidence>
<dbReference type="CDD" id="cd00130">
    <property type="entry name" value="PAS"/>
    <property type="match status" value="1"/>
</dbReference>
<dbReference type="Pfam" id="PF13596">
    <property type="entry name" value="PAS_10"/>
    <property type="match status" value="1"/>
</dbReference>
<evidence type="ECO:0000256" key="7">
    <source>
        <dbReference type="ARBA" id="ARBA00023136"/>
    </source>
</evidence>
<dbReference type="InterPro" id="IPR003661">
    <property type="entry name" value="HisK_dim/P_dom"/>
</dbReference>
<evidence type="ECO:0000313" key="14">
    <source>
        <dbReference type="Proteomes" id="UP001221302"/>
    </source>
</evidence>
<name>A0AAE3NUY6_9BACT</name>
<keyword evidence="7" id="KW-0472">Membrane</keyword>
<evidence type="ECO:0000256" key="6">
    <source>
        <dbReference type="ARBA" id="ARBA00023012"/>
    </source>
</evidence>
<comment type="catalytic activity">
    <reaction evidence="1">
        <text>ATP + protein L-histidine = ADP + protein N-phospho-L-histidine.</text>
        <dbReference type="EC" id="2.7.13.3"/>
    </reaction>
</comment>
<dbReference type="SUPFAM" id="SSF52172">
    <property type="entry name" value="CheY-like"/>
    <property type="match status" value="1"/>
</dbReference>
<dbReference type="AlphaFoldDB" id="A0AAE3NUY6"/>
<dbReference type="EMBL" id="JARGDL010000004">
    <property type="protein sequence ID" value="MDF1611396.1"/>
    <property type="molecule type" value="Genomic_DNA"/>
</dbReference>
<keyword evidence="4" id="KW-0808">Transferase</keyword>
<keyword evidence="13" id="KW-0547">Nucleotide-binding</keyword>
<dbReference type="FunFam" id="3.30.565.10:FF:000006">
    <property type="entry name" value="Sensor histidine kinase WalK"/>
    <property type="match status" value="1"/>
</dbReference>
<dbReference type="SMART" id="SM00388">
    <property type="entry name" value="HisKA"/>
    <property type="match status" value="1"/>
</dbReference>
<feature type="modified residue" description="4-aspartylphosphate" evidence="8">
    <location>
        <position position="58"/>
    </location>
</feature>
<keyword evidence="3 8" id="KW-0597">Phosphoprotein</keyword>
<gene>
    <name evidence="13" type="ORF">P0M35_04480</name>
</gene>
<dbReference type="InterPro" id="IPR011006">
    <property type="entry name" value="CheY-like_superfamily"/>
</dbReference>
<dbReference type="Pfam" id="PF00072">
    <property type="entry name" value="Response_reg"/>
    <property type="match status" value="1"/>
</dbReference>
<keyword evidence="5" id="KW-0418">Kinase</keyword>
<dbReference type="InterPro" id="IPR005467">
    <property type="entry name" value="His_kinase_dom"/>
</dbReference>
<protein>
    <recommendedName>
        <fullName evidence="2">histidine kinase</fullName>
        <ecNumber evidence="2">2.7.13.3</ecNumber>
    </recommendedName>
</protein>
<dbReference type="SUPFAM" id="SSF55785">
    <property type="entry name" value="PYP-like sensor domain (PAS domain)"/>
    <property type="match status" value="1"/>
</dbReference>
<organism evidence="13 14">
    <name type="scientific">Stygiobacter electus</name>
    <dbReference type="NCBI Taxonomy" id="3032292"/>
    <lineage>
        <taxon>Bacteria</taxon>
        <taxon>Pseudomonadati</taxon>
        <taxon>Ignavibacteriota</taxon>
        <taxon>Ignavibacteria</taxon>
        <taxon>Ignavibacteriales</taxon>
        <taxon>Melioribacteraceae</taxon>
        <taxon>Stygiobacter</taxon>
    </lineage>
</organism>
<evidence type="ECO:0000259" key="11">
    <source>
        <dbReference type="PROSITE" id="PS50110"/>
    </source>
</evidence>
<evidence type="ECO:0000256" key="3">
    <source>
        <dbReference type="ARBA" id="ARBA00022553"/>
    </source>
</evidence>
<dbReference type="SMART" id="SM00091">
    <property type="entry name" value="PAS"/>
    <property type="match status" value="1"/>
</dbReference>
<dbReference type="RefSeq" id="WP_321535163.1">
    <property type="nucleotide sequence ID" value="NZ_JARGDL010000004.1"/>
</dbReference>
<comment type="caution">
    <text evidence="13">The sequence shown here is derived from an EMBL/GenBank/DDBJ whole genome shotgun (WGS) entry which is preliminary data.</text>
</comment>
<dbReference type="PROSITE" id="PS50112">
    <property type="entry name" value="PAS"/>
    <property type="match status" value="1"/>
</dbReference>
<dbReference type="GO" id="GO:0000155">
    <property type="term" value="F:phosphorelay sensor kinase activity"/>
    <property type="evidence" value="ECO:0007669"/>
    <property type="project" value="InterPro"/>
</dbReference>
<accession>A0AAE3NUY6</accession>
<dbReference type="Proteomes" id="UP001221302">
    <property type="component" value="Unassembled WGS sequence"/>
</dbReference>
<dbReference type="SMART" id="SM00448">
    <property type="entry name" value="REC"/>
    <property type="match status" value="1"/>
</dbReference>
<dbReference type="Gene3D" id="3.30.450.20">
    <property type="entry name" value="PAS domain"/>
    <property type="match status" value="1"/>
</dbReference>
<evidence type="ECO:0000313" key="13">
    <source>
        <dbReference type="EMBL" id="MDF1611396.1"/>
    </source>
</evidence>
<keyword evidence="6" id="KW-0902">Two-component regulatory system</keyword>
<dbReference type="Gene3D" id="3.40.50.2300">
    <property type="match status" value="1"/>
</dbReference>